<feature type="transmembrane region" description="Helical" evidence="9">
    <location>
        <begin position="132"/>
        <end position="152"/>
    </location>
</feature>
<dbReference type="Pfam" id="PF02518">
    <property type="entry name" value="HATPase_c"/>
    <property type="match status" value="1"/>
</dbReference>
<feature type="transmembrane region" description="Helical" evidence="9">
    <location>
        <begin position="164"/>
        <end position="182"/>
    </location>
</feature>
<reference evidence="11 12" key="1">
    <citation type="journal article" date="2016" name="Nat. Commun.">
        <title>Thousands of microbial genomes shed light on interconnected biogeochemical processes in an aquifer system.</title>
        <authorList>
            <person name="Anantharaman K."/>
            <person name="Brown C.T."/>
            <person name="Hug L.A."/>
            <person name="Sharon I."/>
            <person name="Castelle C.J."/>
            <person name="Probst A.J."/>
            <person name="Thomas B.C."/>
            <person name="Singh A."/>
            <person name="Wilkins M.J."/>
            <person name="Karaoz U."/>
            <person name="Brodie E.L."/>
            <person name="Williams K.H."/>
            <person name="Hubbard S.S."/>
            <person name="Banfield J.F."/>
        </authorList>
    </citation>
    <scope>NUCLEOTIDE SEQUENCE [LARGE SCALE GENOMIC DNA]</scope>
</reference>
<dbReference type="SUPFAM" id="SSF55874">
    <property type="entry name" value="ATPase domain of HSP90 chaperone/DNA topoisomerase II/histidine kinase"/>
    <property type="match status" value="1"/>
</dbReference>
<evidence type="ECO:0000313" key="11">
    <source>
        <dbReference type="EMBL" id="OGM10024.1"/>
    </source>
</evidence>
<feature type="transmembrane region" description="Helical" evidence="9">
    <location>
        <begin position="188"/>
        <end position="206"/>
    </location>
</feature>
<evidence type="ECO:0000256" key="4">
    <source>
        <dbReference type="ARBA" id="ARBA00022679"/>
    </source>
</evidence>
<keyword evidence="8" id="KW-0175">Coiled coil</keyword>
<dbReference type="InterPro" id="IPR005467">
    <property type="entry name" value="His_kinase_dom"/>
</dbReference>
<name>A0A1F7X4L1_9BACT</name>
<dbReference type="PANTHER" id="PTHR43711:SF1">
    <property type="entry name" value="HISTIDINE KINASE 1"/>
    <property type="match status" value="1"/>
</dbReference>
<evidence type="ECO:0000256" key="5">
    <source>
        <dbReference type="ARBA" id="ARBA00022777"/>
    </source>
</evidence>
<dbReference type="PRINTS" id="PR00344">
    <property type="entry name" value="BCTRLSENSOR"/>
</dbReference>
<dbReference type="InterPro" id="IPR003594">
    <property type="entry name" value="HATPase_dom"/>
</dbReference>
<dbReference type="EC" id="2.7.13.3" evidence="2"/>
<proteinExistence type="predicted"/>
<dbReference type="InterPro" id="IPR036890">
    <property type="entry name" value="HATPase_C_sf"/>
</dbReference>
<dbReference type="AlphaFoldDB" id="A0A1F7X4L1"/>
<organism evidence="11 12">
    <name type="scientific">Candidatus Woesebacteria bacterium RBG_13_36_22</name>
    <dbReference type="NCBI Taxonomy" id="1802478"/>
    <lineage>
        <taxon>Bacteria</taxon>
        <taxon>Candidatus Woeseibacteriota</taxon>
    </lineage>
</organism>
<gene>
    <name evidence="11" type="ORF">A2Z67_01700</name>
</gene>
<dbReference type="Pfam" id="PF00512">
    <property type="entry name" value="HisKA"/>
    <property type="match status" value="1"/>
</dbReference>
<evidence type="ECO:0000256" key="8">
    <source>
        <dbReference type="SAM" id="Coils"/>
    </source>
</evidence>
<evidence type="ECO:0000259" key="10">
    <source>
        <dbReference type="PROSITE" id="PS50109"/>
    </source>
</evidence>
<dbReference type="SUPFAM" id="SSF47384">
    <property type="entry name" value="Homodimeric domain of signal transducing histidine kinase"/>
    <property type="match status" value="1"/>
</dbReference>
<dbReference type="InterPro" id="IPR003661">
    <property type="entry name" value="HisK_dim/P_dom"/>
</dbReference>
<dbReference type="Proteomes" id="UP000176939">
    <property type="component" value="Unassembled WGS sequence"/>
</dbReference>
<feature type="domain" description="Histidine kinase" evidence="10">
    <location>
        <begin position="239"/>
        <end position="458"/>
    </location>
</feature>
<evidence type="ECO:0000313" key="12">
    <source>
        <dbReference type="Proteomes" id="UP000176939"/>
    </source>
</evidence>
<sequence>MFFAIYQAYLFFLLMFVFPGTELKLNKWIKYGVTPLVVLASVLTLTPFLFSGVRLVEGGTPEPEVKPGIILFAITAIPLVLGGIAMMINKLRKADKRTKPQFKILLVGLVLMFLMIILFNFVFVIVLNITRFVPLGAIFMFPFILTTFYAIYKHELLNARIVGTEILTFTIIVLNLVEIVLSKSLIEVVFRGGILVALLIFGVLFIKATIKEVEQREKLEELTDQLRAVDKQKDEFISMAAHELRAPMTAIKGYVSMVLEGDTGDIPEKARGFLADANNINDRLIRLVNNMLNVSRIEEGRMVYQIEEENLSSAIRMVFSQFAPEAERKGLEYKLEIPTLIKDRVKVDPDRIQEVIGNFLSNAVKYTDSGSIKVKLSQRKKDLVCCEVIDTGPGISKEEQMKLFQKFHRVESNVGKTTGTGLGLYICKLLVEKFGGKIGVDSGLGKGSNFWFELPLIG</sequence>
<comment type="catalytic activity">
    <reaction evidence="1">
        <text>ATP + protein L-histidine = ADP + protein N-phospho-L-histidine.</text>
        <dbReference type="EC" id="2.7.13.3"/>
    </reaction>
</comment>
<dbReference type="PANTHER" id="PTHR43711">
    <property type="entry name" value="TWO-COMPONENT HISTIDINE KINASE"/>
    <property type="match status" value="1"/>
</dbReference>
<dbReference type="FunFam" id="3.30.565.10:FF:000006">
    <property type="entry name" value="Sensor histidine kinase WalK"/>
    <property type="match status" value="1"/>
</dbReference>
<feature type="coiled-coil region" evidence="8">
    <location>
        <begin position="212"/>
        <end position="239"/>
    </location>
</feature>
<dbReference type="FunFam" id="1.10.287.130:FF:000001">
    <property type="entry name" value="Two-component sensor histidine kinase"/>
    <property type="match status" value="1"/>
</dbReference>
<dbReference type="InterPro" id="IPR050736">
    <property type="entry name" value="Sensor_HK_Regulatory"/>
</dbReference>
<feature type="transmembrane region" description="Helical" evidence="9">
    <location>
        <begin position="104"/>
        <end position="126"/>
    </location>
</feature>
<protein>
    <recommendedName>
        <fullName evidence="2">histidine kinase</fullName>
        <ecNumber evidence="2">2.7.13.3</ecNumber>
    </recommendedName>
</protein>
<dbReference type="CDD" id="cd00082">
    <property type="entry name" value="HisKA"/>
    <property type="match status" value="1"/>
</dbReference>
<feature type="transmembrane region" description="Helical" evidence="9">
    <location>
        <begin position="6"/>
        <end position="25"/>
    </location>
</feature>
<dbReference type="SMART" id="SM00388">
    <property type="entry name" value="HisKA"/>
    <property type="match status" value="1"/>
</dbReference>
<keyword evidence="6" id="KW-0902">Two-component regulatory system</keyword>
<dbReference type="GO" id="GO:0000155">
    <property type="term" value="F:phosphorelay sensor kinase activity"/>
    <property type="evidence" value="ECO:0007669"/>
    <property type="project" value="InterPro"/>
</dbReference>
<keyword evidence="5" id="KW-0418">Kinase</keyword>
<feature type="transmembrane region" description="Helical" evidence="9">
    <location>
        <begin position="37"/>
        <end position="56"/>
    </location>
</feature>
<dbReference type="Gene3D" id="3.30.565.10">
    <property type="entry name" value="Histidine kinase-like ATPase, C-terminal domain"/>
    <property type="match status" value="1"/>
</dbReference>
<evidence type="ECO:0000256" key="7">
    <source>
        <dbReference type="ARBA" id="ARBA00023136"/>
    </source>
</evidence>
<dbReference type="SMART" id="SM00387">
    <property type="entry name" value="HATPase_c"/>
    <property type="match status" value="1"/>
</dbReference>
<feature type="transmembrane region" description="Helical" evidence="9">
    <location>
        <begin position="68"/>
        <end position="88"/>
    </location>
</feature>
<keyword evidence="9" id="KW-1133">Transmembrane helix</keyword>
<accession>A0A1F7X4L1</accession>
<dbReference type="EMBL" id="MGFQ01000017">
    <property type="protein sequence ID" value="OGM10024.1"/>
    <property type="molecule type" value="Genomic_DNA"/>
</dbReference>
<dbReference type="Gene3D" id="1.10.287.130">
    <property type="match status" value="1"/>
</dbReference>
<dbReference type="InterPro" id="IPR036097">
    <property type="entry name" value="HisK_dim/P_sf"/>
</dbReference>
<evidence type="ECO:0000256" key="2">
    <source>
        <dbReference type="ARBA" id="ARBA00012438"/>
    </source>
</evidence>
<dbReference type="PROSITE" id="PS50109">
    <property type="entry name" value="HIS_KIN"/>
    <property type="match status" value="1"/>
</dbReference>
<comment type="caution">
    <text evidence="11">The sequence shown here is derived from an EMBL/GenBank/DDBJ whole genome shotgun (WGS) entry which is preliminary data.</text>
</comment>
<evidence type="ECO:0000256" key="3">
    <source>
        <dbReference type="ARBA" id="ARBA00022553"/>
    </source>
</evidence>
<keyword evidence="7 9" id="KW-0472">Membrane</keyword>
<keyword evidence="9" id="KW-0812">Transmembrane</keyword>
<keyword evidence="3" id="KW-0597">Phosphoprotein</keyword>
<dbReference type="InterPro" id="IPR004358">
    <property type="entry name" value="Sig_transdc_His_kin-like_C"/>
</dbReference>
<evidence type="ECO:0000256" key="6">
    <source>
        <dbReference type="ARBA" id="ARBA00023012"/>
    </source>
</evidence>
<keyword evidence="4" id="KW-0808">Transferase</keyword>
<evidence type="ECO:0000256" key="1">
    <source>
        <dbReference type="ARBA" id="ARBA00000085"/>
    </source>
</evidence>
<evidence type="ECO:0000256" key="9">
    <source>
        <dbReference type="SAM" id="Phobius"/>
    </source>
</evidence>